<evidence type="ECO:0000256" key="1">
    <source>
        <dbReference type="SAM" id="MobiDB-lite"/>
    </source>
</evidence>
<dbReference type="SMART" id="SM00278">
    <property type="entry name" value="HhH1"/>
    <property type="match status" value="2"/>
</dbReference>
<dbReference type="GO" id="GO:0015628">
    <property type="term" value="P:protein secretion by the type II secretion system"/>
    <property type="evidence" value="ECO:0007669"/>
    <property type="project" value="TreeGrafter"/>
</dbReference>
<dbReference type="InterPro" id="IPR004509">
    <property type="entry name" value="Competence_ComEA_HhH"/>
</dbReference>
<sequence>MKHQSYGFSNKQLLLAAVCIVVAATLLAAALFEPKRPIKEEWVPLNEAVEAALSEMEKRDIDEGKMNTVEGSPAEQNSVQEAAAVDAGKVDAKEEEQHTSDAKLDINRATAAELDTLKGIGPSKAQAIIEDREKNGRFTTIDDLLRVNGIGEKLLSGIQESIVARP</sequence>
<dbReference type="Gene3D" id="1.10.150.280">
    <property type="entry name" value="AF1531-like domain"/>
    <property type="match status" value="1"/>
</dbReference>
<dbReference type="EMBL" id="QPJD01000002">
    <property type="protein sequence ID" value="RCW51332.1"/>
    <property type="molecule type" value="Genomic_DNA"/>
</dbReference>
<dbReference type="InterPro" id="IPR051675">
    <property type="entry name" value="Endo/Exo/Phosphatase_dom_1"/>
</dbReference>
<feature type="region of interest" description="Disordered" evidence="1">
    <location>
        <begin position="66"/>
        <end position="101"/>
    </location>
</feature>
<dbReference type="Pfam" id="PF12836">
    <property type="entry name" value="HHH_3"/>
    <property type="match status" value="1"/>
</dbReference>
<dbReference type="SUPFAM" id="SSF47781">
    <property type="entry name" value="RuvA domain 2-like"/>
    <property type="match status" value="1"/>
</dbReference>
<dbReference type="AlphaFoldDB" id="A0A368W7M5"/>
<feature type="domain" description="Helix-hairpin-helix DNA-binding motif class 1" evidence="2">
    <location>
        <begin position="112"/>
        <end position="131"/>
    </location>
</feature>
<dbReference type="RefSeq" id="WP_245975899.1">
    <property type="nucleotide sequence ID" value="NZ_QPJD01000002.1"/>
</dbReference>
<gene>
    <name evidence="3" type="ORF">DFP97_102530</name>
</gene>
<dbReference type="GO" id="GO:0006281">
    <property type="term" value="P:DNA repair"/>
    <property type="evidence" value="ECO:0007669"/>
    <property type="project" value="InterPro"/>
</dbReference>
<feature type="domain" description="Helix-hairpin-helix DNA-binding motif class 1" evidence="2">
    <location>
        <begin position="142"/>
        <end position="161"/>
    </location>
</feature>
<evidence type="ECO:0000313" key="4">
    <source>
        <dbReference type="Proteomes" id="UP000252415"/>
    </source>
</evidence>
<proteinExistence type="predicted"/>
<protein>
    <submittedName>
        <fullName evidence="3">Competence protein ComEA</fullName>
    </submittedName>
</protein>
<dbReference type="PANTHER" id="PTHR21180:SF32">
    <property type="entry name" value="ENDONUCLEASE_EXONUCLEASE_PHOSPHATASE FAMILY DOMAIN-CONTAINING PROTEIN 1"/>
    <property type="match status" value="1"/>
</dbReference>
<dbReference type="NCBIfam" id="TIGR00426">
    <property type="entry name" value="competence protein ComEA helix-hairpin-helix repeat region"/>
    <property type="match status" value="1"/>
</dbReference>
<organism evidence="3 4">
    <name type="scientific">Paenibacillus prosopidis</name>
    <dbReference type="NCBI Taxonomy" id="630520"/>
    <lineage>
        <taxon>Bacteria</taxon>
        <taxon>Bacillati</taxon>
        <taxon>Bacillota</taxon>
        <taxon>Bacilli</taxon>
        <taxon>Bacillales</taxon>
        <taxon>Paenibacillaceae</taxon>
        <taxon>Paenibacillus</taxon>
    </lineage>
</organism>
<dbReference type="InterPro" id="IPR010994">
    <property type="entry name" value="RuvA_2-like"/>
</dbReference>
<name>A0A368W7M5_9BACL</name>
<evidence type="ECO:0000313" key="3">
    <source>
        <dbReference type="EMBL" id="RCW51332.1"/>
    </source>
</evidence>
<keyword evidence="4" id="KW-1185">Reference proteome</keyword>
<comment type="caution">
    <text evidence="3">The sequence shown here is derived from an EMBL/GenBank/DDBJ whole genome shotgun (WGS) entry which is preliminary data.</text>
</comment>
<evidence type="ECO:0000259" key="2">
    <source>
        <dbReference type="SMART" id="SM00278"/>
    </source>
</evidence>
<feature type="compositionally biased region" description="Basic and acidic residues" evidence="1">
    <location>
        <begin position="88"/>
        <end position="101"/>
    </location>
</feature>
<dbReference type="InterPro" id="IPR003583">
    <property type="entry name" value="Hlx-hairpin-Hlx_DNA-bd_motif"/>
</dbReference>
<dbReference type="GO" id="GO:0003677">
    <property type="term" value="F:DNA binding"/>
    <property type="evidence" value="ECO:0007669"/>
    <property type="project" value="InterPro"/>
</dbReference>
<accession>A0A368W7M5</accession>
<reference evidence="3 4" key="1">
    <citation type="submission" date="2018-07" db="EMBL/GenBank/DDBJ databases">
        <title>Genomic Encyclopedia of Type Strains, Phase III (KMG-III): the genomes of soil and plant-associated and newly described type strains.</title>
        <authorList>
            <person name="Whitman W."/>
        </authorList>
    </citation>
    <scope>NUCLEOTIDE SEQUENCE [LARGE SCALE GENOMIC DNA]</scope>
    <source>
        <strain evidence="3 4">CECT 7506</strain>
    </source>
</reference>
<dbReference type="GO" id="GO:0015627">
    <property type="term" value="C:type II protein secretion system complex"/>
    <property type="evidence" value="ECO:0007669"/>
    <property type="project" value="TreeGrafter"/>
</dbReference>
<dbReference type="Proteomes" id="UP000252415">
    <property type="component" value="Unassembled WGS sequence"/>
</dbReference>
<dbReference type="PANTHER" id="PTHR21180">
    <property type="entry name" value="ENDONUCLEASE/EXONUCLEASE/PHOSPHATASE FAMILY DOMAIN-CONTAINING PROTEIN 1"/>
    <property type="match status" value="1"/>
</dbReference>